<reference evidence="12" key="1">
    <citation type="journal article" date="2019" name="Int. J. Syst. Evol. Microbiol.">
        <title>The Global Catalogue of Microorganisms (GCM) 10K type strain sequencing project: providing services to taxonomists for standard genome sequencing and annotation.</title>
        <authorList>
            <consortium name="The Broad Institute Genomics Platform"/>
            <consortium name="The Broad Institute Genome Sequencing Center for Infectious Disease"/>
            <person name="Wu L."/>
            <person name="Ma J."/>
        </authorList>
    </citation>
    <scope>NUCLEOTIDE SEQUENCE [LARGE SCALE GENOMIC DNA]</scope>
    <source>
        <strain evidence="12">CGMCC 1.12966</strain>
    </source>
</reference>
<dbReference type="PANTHER" id="PTHR34388">
    <property type="entry name" value="DNA POLYMERASE III SUBUNIT DELTA"/>
    <property type="match status" value="1"/>
</dbReference>
<dbReference type="InterPro" id="IPR048466">
    <property type="entry name" value="DNA_pol3_delta-like_C"/>
</dbReference>
<dbReference type="EMBL" id="BNAF01000018">
    <property type="protein sequence ID" value="GHE48877.1"/>
    <property type="molecule type" value="Genomic_DNA"/>
</dbReference>
<dbReference type="Pfam" id="PF21694">
    <property type="entry name" value="DNA_pol3_delta_C"/>
    <property type="match status" value="1"/>
</dbReference>
<evidence type="ECO:0000256" key="1">
    <source>
        <dbReference type="ARBA" id="ARBA00012417"/>
    </source>
</evidence>
<evidence type="ECO:0000313" key="12">
    <source>
        <dbReference type="Proteomes" id="UP000620550"/>
    </source>
</evidence>
<dbReference type="Gene3D" id="3.40.50.300">
    <property type="entry name" value="P-loop containing nucleotide triphosphate hydrolases"/>
    <property type="match status" value="1"/>
</dbReference>
<comment type="catalytic activity">
    <reaction evidence="8">
        <text>DNA(n) + a 2'-deoxyribonucleoside 5'-triphosphate = DNA(n+1) + diphosphate</text>
        <dbReference type="Rhea" id="RHEA:22508"/>
        <dbReference type="Rhea" id="RHEA-COMP:17339"/>
        <dbReference type="Rhea" id="RHEA-COMP:17340"/>
        <dbReference type="ChEBI" id="CHEBI:33019"/>
        <dbReference type="ChEBI" id="CHEBI:61560"/>
        <dbReference type="ChEBI" id="CHEBI:173112"/>
        <dbReference type="EC" id="2.7.7.7"/>
    </reaction>
</comment>
<keyword evidence="6" id="KW-0239">DNA-directed DNA polymerase</keyword>
<keyword evidence="12" id="KW-1185">Reference proteome</keyword>
<proteinExistence type="inferred from homology"/>
<evidence type="ECO:0000256" key="8">
    <source>
        <dbReference type="ARBA" id="ARBA00049244"/>
    </source>
</evidence>
<gene>
    <name evidence="11" type="primary">holA</name>
    <name evidence="11" type="ORF">GCM10017764_34900</name>
</gene>
<keyword evidence="4" id="KW-0548">Nucleotidyltransferase</keyword>
<evidence type="ECO:0000256" key="2">
    <source>
        <dbReference type="ARBA" id="ARBA00017703"/>
    </source>
</evidence>
<evidence type="ECO:0000256" key="6">
    <source>
        <dbReference type="ARBA" id="ARBA00022932"/>
    </source>
</evidence>
<dbReference type="Gene3D" id="1.20.272.10">
    <property type="match status" value="1"/>
</dbReference>
<protein>
    <recommendedName>
        <fullName evidence="2">DNA polymerase III subunit delta</fullName>
        <ecNumber evidence="1">2.7.7.7</ecNumber>
    </recommendedName>
</protein>
<feature type="domain" description="DNA polymerase III delta subunit-like C-terminal" evidence="10">
    <location>
        <begin position="212"/>
        <end position="314"/>
    </location>
</feature>
<evidence type="ECO:0000256" key="5">
    <source>
        <dbReference type="ARBA" id="ARBA00022705"/>
    </source>
</evidence>
<accession>A0ABQ3I2T4</accession>
<dbReference type="InterPro" id="IPR005790">
    <property type="entry name" value="DNA_polIII_delta"/>
</dbReference>
<dbReference type="Proteomes" id="UP000620550">
    <property type="component" value="Unassembled WGS sequence"/>
</dbReference>
<dbReference type="Gene3D" id="1.10.8.60">
    <property type="match status" value="1"/>
</dbReference>
<dbReference type="SUPFAM" id="SSF48019">
    <property type="entry name" value="post-AAA+ oligomerization domain-like"/>
    <property type="match status" value="1"/>
</dbReference>
<dbReference type="InterPro" id="IPR008921">
    <property type="entry name" value="DNA_pol3_clamp-load_cplx_C"/>
</dbReference>
<comment type="similarity">
    <text evidence="7">Belongs to the DNA polymerase HolA subunit family.</text>
</comment>
<evidence type="ECO:0000256" key="3">
    <source>
        <dbReference type="ARBA" id="ARBA00022679"/>
    </source>
</evidence>
<evidence type="ECO:0000256" key="7">
    <source>
        <dbReference type="ARBA" id="ARBA00034754"/>
    </source>
</evidence>
<name>A0ABQ3I2T4_9SPHI</name>
<evidence type="ECO:0000259" key="10">
    <source>
        <dbReference type="Pfam" id="PF21694"/>
    </source>
</evidence>
<dbReference type="RefSeq" id="WP_189628013.1">
    <property type="nucleotide sequence ID" value="NZ_BNAF01000018.1"/>
</dbReference>
<feature type="domain" description="DNA polymerase III delta N-terminal" evidence="9">
    <location>
        <begin position="19"/>
        <end position="136"/>
    </location>
</feature>
<dbReference type="InterPro" id="IPR027417">
    <property type="entry name" value="P-loop_NTPase"/>
</dbReference>
<organism evidence="11 12">
    <name type="scientific">Sphingobacterium griseoflavum</name>
    <dbReference type="NCBI Taxonomy" id="1474952"/>
    <lineage>
        <taxon>Bacteria</taxon>
        <taxon>Pseudomonadati</taxon>
        <taxon>Bacteroidota</taxon>
        <taxon>Sphingobacteriia</taxon>
        <taxon>Sphingobacteriales</taxon>
        <taxon>Sphingobacteriaceae</taxon>
        <taxon>Sphingobacterium</taxon>
    </lineage>
</organism>
<dbReference type="NCBIfam" id="TIGR01128">
    <property type="entry name" value="holA"/>
    <property type="match status" value="1"/>
</dbReference>
<comment type="caution">
    <text evidence="11">The sequence shown here is derived from an EMBL/GenBank/DDBJ whole genome shotgun (WGS) entry which is preliminary data.</text>
</comment>
<dbReference type="Pfam" id="PF06144">
    <property type="entry name" value="DNA_pol3_delta"/>
    <property type="match status" value="1"/>
</dbReference>
<keyword evidence="5" id="KW-0235">DNA replication</keyword>
<dbReference type="InterPro" id="IPR010372">
    <property type="entry name" value="DNA_pol3_delta_N"/>
</dbReference>
<evidence type="ECO:0000256" key="4">
    <source>
        <dbReference type="ARBA" id="ARBA00022695"/>
    </source>
</evidence>
<keyword evidence="3" id="KW-0808">Transferase</keyword>
<evidence type="ECO:0000313" key="11">
    <source>
        <dbReference type="EMBL" id="GHE48877.1"/>
    </source>
</evidence>
<dbReference type="SUPFAM" id="SSF52540">
    <property type="entry name" value="P-loop containing nucleoside triphosphate hydrolases"/>
    <property type="match status" value="1"/>
</dbReference>
<dbReference type="EC" id="2.7.7.7" evidence="1"/>
<evidence type="ECO:0000259" key="9">
    <source>
        <dbReference type="Pfam" id="PF06144"/>
    </source>
</evidence>
<dbReference type="PANTHER" id="PTHR34388:SF1">
    <property type="entry name" value="DNA POLYMERASE III SUBUNIT DELTA"/>
    <property type="match status" value="1"/>
</dbReference>
<sequence>MNVSTILADIKKRKFSPVYLLHGDESYYIDLISTALEQQVLTEAQKGFDQTVLYGKDSSIVNIVSAAKRYPMMSDHQLILIKEAQDLKWKSEEELLLRYLENITPSTILVVAYKYGKFDKRKKIYKAFEKVGTVVESAKLYENKVGEWIMDQFRAAHRSIHPQAAAMMGDYLGTDLAKVANEIDKLLLNVPKEEEIQAIHIEQNIGISKDFNVFELQSALAKRNALKAIQIVDYFVANPKSNPLPMVIGNLGTYFTKILKYHYLPDKAPQVAAKQLGVHTFFLKEYEAAARNFNRKKTFDIIHHLSAYDLKTKGMDIGPYTDSADILRELVYKILN</sequence>